<dbReference type="AlphaFoldDB" id="X1LG39"/>
<dbReference type="InterPro" id="IPR012676">
    <property type="entry name" value="TGS-like"/>
</dbReference>
<accession>X1LG39</accession>
<evidence type="ECO:0000259" key="1">
    <source>
        <dbReference type="PROSITE" id="PS51880"/>
    </source>
</evidence>
<dbReference type="GO" id="GO:0003924">
    <property type="term" value="F:GTPase activity"/>
    <property type="evidence" value="ECO:0007669"/>
    <property type="project" value="InterPro"/>
</dbReference>
<organism evidence="2">
    <name type="scientific">marine sediment metagenome</name>
    <dbReference type="NCBI Taxonomy" id="412755"/>
    <lineage>
        <taxon>unclassified sequences</taxon>
        <taxon>metagenomes</taxon>
        <taxon>ecological metagenomes</taxon>
    </lineage>
</organism>
<dbReference type="InterPro" id="IPR004095">
    <property type="entry name" value="TGS"/>
</dbReference>
<dbReference type="EMBL" id="BARV01006967">
    <property type="protein sequence ID" value="GAI18048.1"/>
    <property type="molecule type" value="Genomic_DNA"/>
</dbReference>
<name>X1LG39_9ZZZZ</name>
<dbReference type="Pfam" id="PF02824">
    <property type="entry name" value="TGS"/>
    <property type="match status" value="1"/>
</dbReference>
<dbReference type="InterPro" id="IPR012675">
    <property type="entry name" value="Beta-grasp_dom_sf"/>
</dbReference>
<dbReference type="GO" id="GO:0005525">
    <property type="term" value="F:GTP binding"/>
    <property type="evidence" value="ECO:0007669"/>
    <property type="project" value="InterPro"/>
</dbReference>
<reference evidence="2" key="1">
    <citation type="journal article" date="2014" name="Front. Microbiol.">
        <title>High frequency of phylogenetically diverse reductive dehalogenase-homologous genes in deep subseafloor sedimentary metagenomes.</title>
        <authorList>
            <person name="Kawai M."/>
            <person name="Futagami T."/>
            <person name="Toyoda A."/>
            <person name="Takaki Y."/>
            <person name="Nishi S."/>
            <person name="Hori S."/>
            <person name="Arai W."/>
            <person name="Tsubouchi T."/>
            <person name="Morono Y."/>
            <person name="Uchiyama I."/>
            <person name="Ito T."/>
            <person name="Fujiyama A."/>
            <person name="Inagaki F."/>
            <person name="Takami H."/>
        </authorList>
    </citation>
    <scope>NUCLEOTIDE SEQUENCE</scope>
    <source>
        <strain evidence="2">Expedition CK06-06</strain>
    </source>
</reference>
<comment type="caution">
    <text evidence="2">The sequence shown here is derived from an EMBL/GenBank/DDBJ whole genome shotgun (WGS) entry which is preliminary data.</text>
</comment>
<sequence>VYTKELGKSADMDDPIVLKKGSRLIDAARVIHKDFAFKLKYAKVWGSSKFDGQKVDRNHLLEDGDVVEFHL</sequence>
<gene>
    <name evidence="2" type="ORF">S06H3_14245</name>
</gene>
<dbReference type="InterPro" id="IPR045001">
    <property type="entry name" value="DRG"/>
</dbReference>
<dbReference type="SUPFAM" id="SSF81271">
    <property type="entry name" value="TGS-like"/>
    <property type="match status" value="1"/>
</dbReference>
<evidence type="ECO:0000313" key="2">
    <source>
        <dbReference type="EMBL" id="GAI18048.1"/>
    </source>
</evidence>
<feature type="non-terminal residue" evidence="2">
    <location>
        <position position="1"/>
    </location>
</feature>
<feature type="domain" description="TGS" evidence="1">
    <location>
        <begin position="1"/>
        <end position="71"/>
    </location>
</feature>
<proteinExistence type="predicted"/>
<dbReference type="Gene3D" id="3.10.20.30">
    <property type="match status" value="1"/>
</dbReference>
<dbReference type="PROSITE" id="PS51880">
    <property type="entry name" value="TGS"/>
    <property type="match status" value="1"/>
</dbReference>
<protein>
    <recommendedName>
        <fullName evidence="1">TGS domain-containing protein</fullName>
    </recommendedName>
</protein>
<dbReference type="PANTHER" id="PTHR43127">
    <property type="entry name" value="DEVELOPMENTALLY-REGULATED GTP-BINDING PROTEIN 2"/>
    <property type="match status" value="1"/>
</dbReference>